<dbReference type="InterPro" id="IPR000742">
    <property type="entry name" value="EGF"/>
</dbReference>
<feature type="domain" description="EGF-like" evidence="3">
    <location>
        <begin position="27"/>
        <end position="78"/>
    </location>
</feature>
<feature type="transmembrane region" description="Helical" evidence="2">
    <location>
        <begin position="134"/>
        <end position="161"/>
    </location>
</feature>
<keyword evidence="1" id="KW-0245">EGF-like domain</keyword>
<keyword evidence="1" id="KW-1015">Disulfide bond</keyword>
<dbReference type="Gene3D" id="2.10.25.10">
    <property type="entry name" value="Laminin"/>
    <property type="match status" value="1"/>
</dbReference>
<dbReference type="AlphaFoldDB" id="A0A914I7Z8"/>
<keyword evidence="4" id="KW-1185">Reference proteome</keyword>
<proteinExistence type="predicted"/>
<accession>A0A914I7Z8</accession>
<dbReference type="WBParaSite" id="Gr19_v10_g7485.t1">
    <property type="protein sequence ID" value="Gr19_v10_g7485.t1"/>
    <property type="gene ID" value="Gr19_v10_g7485"/>
</dbReference>
<evidence type="ECO:0000313" key="4">
    <source>
        <dbReference type="Proteomes" id="UP000887572"/>
    </source>
</evidence>
<dbReference type="CDD" id="cd00054">
    <property type="entry name" value="EGF_CA"/>
    <property type="match status" value="1"/>
</dbReference>
<dbReference type="SUPFAM" id="SSF57196">
    <property type="entry name" value="EGF/Laminin"/>
    <property type="match status" value="1"/>
</dbReference>
<reference evidence="5" key="1">
    <citation type="submission" date="2022-11" db="UniProtKB">
        <authorList>
            <consortium name="WormBaseParasite"/>
        </authorList>
    </citation>
    <scope>IDENTIFICATION</scope>
</reference>
<comment type="caution">
    <text evidence="1">Lacks conserved residue(s) required for the propagation of feature annotation.</text>
</comment>
<keyword evidence="2" id="KW-1133">Transmembrane helix</keyword>
<evidence type="ECO:0000313" key="5">
    <source>
        <dbReference type="WBParaSite" id="Gr19_v10_g7485.t1"/>
    </source>
</evidence>
<dbReference type="SMART" id="SM00181">
    <property type="entry name" value="EGF"/>
    <property type="match status" value="1"/>
</dbReference>
<protein>
    <submittedName>
        <fullName evidence="5">EGF-like domain-containing protein</fullName>
    </submittedName>
</protein>
<organism evidence="4 5">
    <name type="scientific">Globodera rostochiensis</name>
    <name type="common">Golden nematode worm</name>
    <name type="synonym">Heterodera rostochiensis</name>
    <dbReference type="NCBI Taxonomy" id="31243"/>
    <lineage>
        <taxon>Eukaryota</taxon>
        <taxon>Metazoa</taxon>
        <taxon>Ecdysozoa</taxon>
        <taxon>Nematoda</taxon>
        <taxon>Chromadorea</taxon>
        <taxon>Rhabditida</taxon>
        <taxon>Tylenchina</taxon>
        <taxon>Tylenchomorpha</taxon>
        <taxon>Tylenchoidea</taxon>
        <taxon>Heteroderidae</taxon>
        <taxon>Heteroderinae</taxon>
        <taxon>Globodera</taxon>
    </lineage>
</organism>
<evidence type="ECO:0000256" key="2">
    <source>
        <dbReference type="SAM" id="Phobius"/>
    </source>
</evidence>
<name>A0A914I7Z8_GLORO</name>
<dbReference type="Proteomes" id="UP000887572">
    <property type="component" value="Unplaced"/>
</dbReference>
<keyword evidence="2" id="KW-0472">Membrane</keyword>
<feature type="disulfide bond" evidence="1">
    <location>
        <begin position="68"/>
        <end position="77"/>
    </location>
</feature>
<evidence type="ECO:0000259" key="3">
    <source>
        <dbReference type="PROSITE" id="PS50026"/>
    </source>
</evidence>
<evidence type="ECO:0000256" key="1">
    <source>
        <dbReference type="PROSITE-ProRule" id="PRU00076"/>
    </source>
</evidence>
<dbReference type="PROSITE" id="PS00022">
    <property type="entry name" value="EGF_1"/>
    <property type="match status" value="1"/>
</dbReference>
<sequence length="285" mass="31722">MEYNLSSLFLLDQTVVSTGVSSRLIYEGSPCDAFPCWNGGTCIEHGGHMRNVSSRSIGNSSKGYSCRCRDQFNGEHCQSRKAESDDGDWCSPERRACPSGMICVVGNFGTQCLSVEAIPASPVEYFLPLPPLLLLFYGLFLIIMLLLFCWAGNSSGFFLLLRRRDKRGKWKEPLLVDHRRGEYAPILEEDDEELDVEVKGGGAIEMGKLRQNWAQQSSGSGIKMFGHQHGHEHGQHLFSLSTDGSAGQPNPFSADENLPSMAKMKERIHPNPPNNNEWVGHFIKL</sequence>
<keyword evidence="2" id="KW-0812">Transmembrane</keyword>
<dbReference type="PROSITE" id="PS50026">
    <property type="entry name" value="EGF_3"/>
    <property type="match status" value="1"/>
</dbReference>